<evidence type="ECO:0000313" key="4">
    <source>
        <dbReference type="EMBL" id="CAG1845483.1"/>
    </source>
</evidence>
<keyword evidence="6" id="KW-1185">Reference proteome</keyword>
<dbReference type="InterPro" id="IPR035892">
    <property type="entry name" value="C2_domain_sf"/>
</dbReference>
<evidence type="ECO:0000256" key="1">
    <source>
        <dbReference type="ARBA" id="ARBA00022723"/>
    </source>
</evidence>
<dbReference type="PANTHER" id="PTHR46502:SF15">
    <property type="entry name" value="16 KDA PHLOEM PROTEIN 1"/>
    <property type="match status" value="1"/>
</dbReference>
<feature type="domain" description="C2" evidence="3">
    <location>
        <begin position="1"/>
        <end position="114"/>
    </location>
</feature>
<keyword evidence="1" id="KW-0479">Metal-binding</keyword>
<sequence>MSTGELKVLLVDATGLKGADYVGSISPYVVIQYNNHELKSRTAHGFCGADQGGDPVWNETFAFPVSSSPVDNPIQHKLILRIMDADTYTEDDFIGQATVHLGNVIALGTEEGFAELEPAKYRVVLEDESYCGEIEVGVRFTTHGALIFVKFPRKLVEGLETS</sequence>
<dbReference type="PROSITE" id="PS50004">
    <property type="entry name" value="C2"/>
    <property type="match status" value="1"/>
</dbReference>
<dbReference type="Gramene" id="Ma06_t06650.1">
    <property type="protein sequence ID" value="Ma06_p06650.1"/>
    <property type="gene ID" value="Ma06_g06650"/>
</dbReference>
<dbReference type="Proteomes" id="UP000012960">
    <property type="component" value="Unplaced"/>
</dbReference>
<gene>
    <name evidence="4" type="ORF">GSMUA_152780.1</name>
</gene>
<evidence type="ECO:0000259" key="3">
    <source>
        <dbReference type="PROSITE" id="PS50004"/>
    </source>
</evidence>
<dbReference type="InParanoid" id="A0A804JDE2"/>
<keyword evidence="2" id="KW-0106">Calcium</keyword>
<dbReference type="Gene3D" id="2.60.40.150">
    <property type="entry name" value="C2 domain"/>
    <property type="match status" value="1"/>
</dbReference>
<name>A0A804JDE2_MUSAM</name>
<dbReference type="OrthoDB" id="419768at2759"/>
<dbReference type="OMA" id="QYNNHEL"/>
<dbReference type="AlphaFoldDB" id="A0A804JDE2"/>
<dbReference type="PANTHER" id="PTHR46502">
    <property type="entry name" value="C2 DOMAIN-CONTAINING"/>
    <property type="match status" value="1"/>
</dbReference>
<evidence type="ECO:0000256" key="2">
    <source>
        <dbReference type="ARBA" id="ARBA00022837"/>
    </source>
</evidence>
<dbReference type="Pfam" id="PF00168">
    <property type="entry name" value="C2"/>
    <property type="match status" value="1"/>
</dbReference>
<reference evidence="4" key="1">
    <citation type="submission" date="2021-03" db="EMBL/GenBank/DDBJ databases">
        <authorList>
            <consortium name="Genoscope - CEA"/>
            <person name="William W."/>
        </authorList>
    </citation>
    <scope>NUCLEOTIDE SEQUENCE</scope>
    <source>
        <strain evidence="4">Doubled-haploid Pahang</strain>
    </source>
</reference>
<evidence type="ECO:0000313" key="5">
    <source>
        <dbReference type="EnsemblPlants" id="Ma06_p06650.1"/>
    </source>
</evidence>
<dbReference type="EMBL" id="HG996471">
    <property type="protein sequence ID" value="CAG1845483.1"/>
    <property type="molecule type" value="Genomic_DNA"/>
</dbReference>
<organism evidence="5 6">
    <name type="scientific">Musa acuminata subsp. malaccensis</name>
    <name type="common">Wild banana</name>
    <name type="synonym">Musa malaccensis</name>
    <dbReference type="NCBI Taxonomy" id="214687"/>
    <lineage>
        <taxon>Eukaryota</taxon>
        <taxon>Viridiplantae</taxon>
        <taxon>Streptophyta</taxon>
        <taxon>Embryophyta</taxon>
        <taxon>Tracheophyta</taxon>
        <taxon>Spermatophyta</taxon>
        <taxon>Magnoliopsida</taxon>
        <taxon>Liliopsida</taxon>
        <taxon>Zingiberales</taxon>
        <taxon>Musaceae</taxon>
        <taxon>Musa</taxon>
    </lineage>
</organism>
<protein>
    <submittedName>
        <fullName evidence="4">(wild Malaysian banana) hypothetical protein</fullName>
    </submittedName>
</protein>
<proteinExistence type="predicted"/>
<evidence type="ECO:0000313" key="6">
    <source>
        <dbReference type="Proteomes" id="UP000012960"/>
    </source>
</evidence>
<accession>A0A804JDE2</accession>
<dbReference type="SUPFAM" id="SSF49562">
    <property type="entry name" value="C2 domain (Calcium/lipid-binding domain, CaLB)"/>
    <property type="match status" value="1"/>
</dbReference>
<dbReference type="GO" id="GO:0046872">
    <property type="term" value="F:metal ion binding"/>
    <property type="evidence" value="ECO:0007669"/>
    <property type="project" value="UniProtKB-KW"/>
</dbReference>
<dbReference type="EnsemblPlants" id="Ma06_t06650.1">
    <property type="protein sequence ID" value="Ma06_p06650.1"/>
    <property type="gene ID" value="Ma06_g06650"/>
</dbReference>
<dbReference type="InterPro" id="IPR000008">
    <property type="entry name" value="C2_dom"/>
</dbReference>
<reference evidence="5" key="2">
    <citation type="submission" date="2021-05" db="UniProtKB">
        <authorList>
            <consortium name="EnsemblPlants"/>
        </authorList>
    </citation>
    <scope>IDENTIFICATION</scope>
    <source>
        <strain evidence="5">subsp. malaccensis</strain>
    </source>
</reference>
<dbReference type="SMART" id="SM00239">
    <property type="entry name" value="C2"/>
    <property type="match status" value="1"/>
</dbReference>